<proteinExistence type="predicted"/>
<dbReference type="KEGG" id="bvz:BRAD3257_6805"/>
<dbReference type="GO" id="GO:0005829">
    <property type="term" value="C:cytosol"/>
    <property type="evidence" value="ECO:0007669"/>
    <property type="project" value="TreeGrafter"/>
</dbReference>
<feature type="domain" description="Amine oxidase" evidence="1">
    <location>
        <begin position="47"/>
        <end position="329"/>
    </location>
</feature>
<dbReference type="PANTHER" id="PTHR21197">
    <property type="entry name" value="UDP-GALACTOPYRANOSE MUTASE"/>
    <property type="match status" value="1"/>
</dbReference>
<dbReference type="InterPro" id="IPR002937">
    <property type="entry name" value="Amino_oxidase"/>
</dbReference>
<dbReference type="Proteomes" id="UP000246085">
    <property type="component" value="Chromosome BRAD3257"/>
</dbReference>
<name>A0A2U3Q8C4_9BRAD</name>
<dbReference type="RefSeq" id="WP_244607748.1">
    <property type="nucleotide sequence ID" value="NZ_JAGIKT010000053.1"/>
</dbReference>
<dbReference type="SUPFAM" id="SSF51905">
    <property type="entry name" value="FAD/NAD(P)-binding domain"/>
    <property type="match status" value="1"/>
</dbReference>
<evidence type="ECO:0000313" key="3">
    <source>
        <dbReference type="Proteomes" id="UP000246085"/>
    </source>
</evidence>
<evidence type="ECO:0000313" key="2">
    <source>
        <dbReference type="EMBL" id="SPP97681.1"/>
    </source>
</evidence>
<dbReference type="Gene3D" id="3.50.50.60">
    <property type="entry name" value="FAD/NAD(P)-binding domain"/>
    <property type="match status" value="1"/>
</dbReference>
<dbReference type="InterPro" id="IPR036188">
    <property type="entry name" value="FAD/NAD-bd_sf"/>
</dbReference>
<evidence type="ECO:0000259" key="1">
    <source>
        <dbReference type="Pfam" id="PF01593"/>
    </source>
</evidence>
<dbReference type="GO" id="GO:0016491">
    <property type="term" value="F:oxidoreductase activity"/>
    <property type="evidence" value="ECO:0007669"/>
    <property type="project" value="InterPro"/>
</dbReference>
<dbReference type="AlphaFoldDB" id="A0A2U3Q8C4"/>
<gene>
    <name evidence="2" type="ORF">BRAD3257_6805</name>
</gene>
<reference evidence="2 3" key="1">
    <citation type="submission" date="2018-03" db="EMBL/GenBank/DDBJ databases">
        <authorList>
            <person name="Gully D."/>
        </authorList>
    </citation>
    <scope>NUCLEOTIDE SEQUENCE [LARGE SCALE GENOMIC DNA]</scope>
    <source>
        <strain evidence="2">ORS3257</strain>
    </source>
</reference>
<dbReference type="Pfam" id="PF01593">
    <property type="entry name" value="Amino_oxidase"/>
    <property type="match status" value="1"/>
</dbReference>
<dbReference type="GO" id="GO:0008767">
    <property type="term" value="F:UDP-galactopyranose mutase activity"/>
    <property type="evidence" value="ECO:0007669"/>
    <property type="project" value="TreeGrafter"/>
</dbReference>
<dbReference type="GO" id="GO:0050660">
    <property type="term" value="F:flavin adenine dinucleotide binding"/>
    <property type="evidence" value="ECO:0007669"/>
    <property type="project" value="TreeGrafter"/>
</dbReference>
<organism evidence="2 3">
    <name type="scientific">Bradyrhizobium vignae</name>
    <dbReference type="NCBI Taxonomy" id="1549949"/>
    <lineage>
        <taxon>Bacteria</taxon>
        <taxon>Pseudomonadati</taxon>
        <taxon>Pseudomonadota</taxon>
        <taxon>Alphaproteobacteria</taxon>
        <taxon>Hyphomicrobiales</taxon>
        <taxon>Nitrobacteraceae</taxon>
        <taxon>Bradyrhizobium</taxon>
    </lineage>
</organism>
<dbReference type="PANTHER" id="PTHR21197:SF0">
    <property type="entry name" value="UDP-GALACTOPYRANOSE MUTASE"/>
    <property type="match status" value="1"/>
</dbReference>
<protein>
    <recommendedName>
        <fullName evidence="1">Amine oxidase domain-containing protein</fullName>
    </recommendedName>
</protein>
<accession>A0A2U3Q8C4</accession>
<sequence>MSSILILLAALSEMRLNKFVQRRFDGLLMTNSFDEVPYDAVVLGAGISGLVATSILLRDGARNVIVIDEYAQSGGNHIDCKIGDYTFDVGSYIFQDDSPLLSHFPELLPLYIEIHPSWGRLTPQGAVSHYPLSIADDLVSAGPMEWLRMAGSIVFARTFRRKIRSAKDFATFWIGKRLLERTGLGFYLSRFYGFPADQVDVKFAEKRMLWIKEHATLRNHVARALRRAPDAPTNRQLVRPREGFAFLYQKAVERLEGRGASFVLGAKITGVERQNGGFSIVLGNERAIAGRRLVSTVPLARIQDLCGLQTHRELKTVTLLTLFYSFSGKRGFTQSILYNFSREGAWKRLTMHSDFYGKCHGREFFSVEINAEHVAHDRDKADCDFRTHTCDNSLFLGDLRLEGAHALGNAYPIYTDQADERAGRAVAALRQLGIESIGRQGRFDYQPTARDSTLKAEAALRSD</sequence>
<dbReference type="EMBL" id="LS398110">
    <property type="protein sequence ID" value="SPP97681.1"/>
    <property type="molecule type" value="Genomic_DNA"/>
</dbReference>